<sequence length="111" mass="12182">YAALTIDAGTQLFSPPHQDPDNTVHGWCADTPLAKYDPGVGGHLVLWELRLAIRFSPGSTILFPSTLVTHSTVPIQKGETRFAIFQYSSGGLSRWRANGFQFDQSFLSKAT</sequence>
<gene>
    <name evidence="2" type="ORF">C8J55DRAFT_437306</name>
    <name evidence="1" type="ORF">C8J55DRAFT_444375</name>
</gene>
<proteinExistence type="predicted"/>
<comment type="caution">
    <text evidence="2">The sequence shown here is derived from an EMBL/GenBank/DDBJ whole genome shotgun (WGS) entry which is preliminary data.</text>
</comment>
<dbReference type="AlphaFoldDB" id="A0A9W8ZXV9"/>
<name>A0A9W8ZXV9_9AGAR</name>
<reference evidence="2" key="2">
    <citation type="journal article" date="2023" name="Proc. Natl. Acad. Sci. U.S.A.">
        <title>A global phylogenomic analysis of the shiitake genus Lentinula.</title>
        <authorList>
            <person name="Sierra-Patev S."/>
            <person name="Min B."/>
            <person name="Naranjo-Ortiz M."/>
            <person name="Looney B."/>
            <person name="Konkel Z."/>
            <person name="Slot J.C."/>
            <person name="Sakamoto Y."/>
            <person name="Steenwyk J.L."/>
            <person name="Rokas A."/>
            <person name="Carro J."/>
            <person name="Camarero S."/>
            <person name="Ferreira P."/>
            <person name="Molpeceres G."/>
            <person name="Ruiz-Duenas F.J."/>
            <person name="Serrano A."/>
            <person name="Henrissat B."/>
            <person name="Drula E."/>
            <person name="Hughes K.W."/>
            <person name="Mata J.L."/>
            <person name="Ishikawa N.K."/>
            <person name="Vargas-Isla R."/>
            <person name="Ushijima S."/>
            <person name="Smith C.A."/>
            <person name="Donoghue J."/>
            <person name="Ahrendt S."/>
            <person name="Andreopoulos W."/>
            <person name="He G."/>
            <person name="LaButti K."/>
            <person name="Lipzen A."/>
            <person name="Ng V."/>
            <person name="Riley R."/>
            <person name="Sandor L."/>
            <person name="Barry K."/>
            <person name="Martinez A.T."/>
            <person name="Xiao Y."/>
            <person name="Gibbons J.G."/>
            <person name="Terashima K."/>
            <person name="Grigoriev I.V."/>
            <person name="Hibbett D."/>
        </authorList>
    </citation>
    <scope>NUCLEOTIDE SEQUENCE</scope>
    <source>
        <strain evidence="2">Sp2 HRB7682 ss15</strain>
    </source>
</reference>
<protein>
    <submittedName>
        <fullName evidence="2">Uncharacterized protein</fullName>
    </submittedName>
</protein>
<evidence type="ECO:0000313" key="1">
    <source>
        <dbReference type="EMBL" id="KAJ4463263.1"/>
    </source>
</evidence>
<dbReference type="Proteomes" id="UP001150238">
    <property type="component" value="Unassembled WGS sequence"/>
</dbReference>
<dbReference type="Gene3D" id="3.60.130.30">
    <property type="match status" value="1"/>
</dbReference>
<evidence type="ECO:0000313" key="2">
    <source>
        <dbReference type="EMBL" id="KAJ4469115.1"/>
    </source>
</evidence>
<reference evidence="2" key="1">
    <citation type="submission" date="2022-08" db="EMBL/GenBank/DDBJ databases">
        <authorList>
            <consortium name="DOE Joint Genome Institute"/>
            <person name="Min B."/>
            <person name="Riley R."/>
            <person name="Sierra-Patev S."/>
            <person name="Naranjo-Ortiz M."/>
            <person name="Looney B."/>
            <person name="Konkel Z."/>
            <person name="Slot J.C."/>
            <person name="Sakamoto Y."/>
            <person name="Steenwyk J.L."/>
            <person name="Rokas A."/>
            <person name="Carro J."/>
            <person name="Camarero S."/>
            <person name="Ferreira P."/>
            <person name="Molpeceres G."/>
            <person name="Ruiz-Duenas F.J."/>
            <person name="Serrano A."/>
            <person name="Henrissat B."/>
            <person name="Drula E."/>
            <person name="Hughes K.W."/>
            <person name="Mata J.L."/>
            <person name="Ishikawa N.K."/>
            <person name="Vargas-Isla R."/>
            <person name="Ushijima S."/>
            <person name="Smith C.A."/>
            <person name="Ahrendt S."/>
            <person name="Andreopoulos W."/>
            <person name="He G."/>
            <person name="Labutti K."/>
            <person name="Lipzen A."/>
            <person name="Ng V."/>
            <person name="Sandor L."/>
            <person name="Barry K."/>
            <person name="Martinez A.T."/>
            <person name="Xiao Y."/>
            <person name="Gibbons J.G."/>
            <person name="Terashima K."/>
            <person name="Hibbett D.S."/>
            <person name="Grigoriev I.V."/>
        </authorList>
    </citation>
    <scope>NUCLEOTIDE SEQUENCE</scope>
    <source>
        <strain evidence="2">Sp2 HRB7682 ss15</strain>
    </source>
</reference>
<accession>A0A9W8ZXV9</accession>
<dbReference type="EMBL" id="JANVFS010000078">
    <property type="protein sequence ID" value="KAJ4463263.1"/>
    <property type="molecule type" value="Genomic_DNA"/>
</dbReference>
<feature type="non-terminal residue" evidence="2">
    <location>
        <position position="1"/>
    </location>
</feature>
<organism evidence="2 3">
    <name type="scientific">Lentinula lateritia</name>
    <dbReference type="NCBI Taxonomy" id="40482"/>
    <lineage>
        <taxon>Eukaryota</taxon>
        <taxon>Fungi</taxon>
        <taxon>Dikarya</taxon>
        <taxon>Basidiomycota</taxon>
        <taxon>Agaricomycotina</taxon>
        <taxon>Agaricomycetes</taxon>
        <taxon>Agaricomycetidae</taxon>
        <taxon>Agaricales</taxon>
        <taxon>Marasmiineae</taxon>
        <taxon>Omphalotaceae</taxon>
        <taxon>Lentinula</taxon>
    </lineage>
</organism>
<dbReference type="EMBL" id="JANVFS010000036">
    <property type="protein sequence ID" value="KAJ4469115.1"/>
    <property type="molecule type" value="Genomic_DNA"/>
</dbReference>
<evidence type="ECO:0000313" key="3">
    <source>
        <dbReference type="Proteomes" id="UP001150238"/>
    </source>
</evidence>